<reference evidence="1" key="2">
    <citation type="submission" date="2015-03" db="EMBL/GenBank/DDBJ databases">
        <authorList>
            <person name="Chow C.-E.T."/>
            <person name="Winget D.M."/>
            <person name="White R.A.III."/>
            <person name="Hallam S.J."/>
            <person name="Suttle C.A."/>
        </authorList>
    </citation>
    <scope>NUCLEOTIDE SEQUENCE</scope>
    <source>
        <strain evidence="1">Anoxic2_3</strain>
    </source>
</reference>
<accession>A0A0F7L325</accession>
<protein>
    <submittedName>
        <fullName evidence="1">Uncharacterized protein</fullName>
    </submittedName>
</protein>
<name>A0A0F7L325_9VIRU</name>
<organism evidence="1">
    <name type="scientific">uncultured marine virus</name>
    <dbReference type="NCBI Taxonomy" id="186617"/>
    <lineage>
        <taxon>Viruses</taxon>
        <taxon>environmental samples</taxon>
    </lineage>
</organism>
<sequence>MHECPVRPTQATGGEVMEKRAISWREFKQWCRYHSDQGSIGGYCTHGLRAPLNPCRVGDCPIWKRLPKVEGEA</sequence>
<evidence type="ECO:0000313" key="1">
    <source>
        <dbReference type="EMBL" id="AKH46944.1"/>
    </source>
</evidence>
<dbReference type="EMBL" id="KR029587">
    <property type="protein sequence ID" value="AKH46944.1"/>
    <property type="molecule type" value="Genomic_DNA"/>
</dbReference>
<proteinExistence type="predicted"/>
<reference evidence="1" key="1">
    <citation type="journal article" date="2015" name="Front. Microbiol.">
        <title>Combining genomic sequencing methods to explore viral diversity and reveal potential virus-host interactions.</title>
        <authorList>
            <person name="Chow C.E."/>
            <person name="Winget D.M."/>
            <person name="White R.A.III."/>
            <person name="Hallam S.J."/>
            <person name="Suttle C.A."/>
        </authorList>
    </citation>
    <scope>NUCLEOTIDE SEQUENCE</scope>
    <source>
        <strain evidence="1">Anoxic2_3</strain>
    </source>
</reference>